<proteinExistence type="predicted"/>
<sequence>MQALRALDQRGLLTGSEDVSAAGAVSARTGVTVGTGDAMVSLQPDTDSPGAIVADGSAVVYSEAGFHYAVTGAGARADAGYVVIDSAEAPNDFRFDVASAGKPARLEPTSDGGVLVKNPEGQTVNALAAAWAVDATGKQLPSWYTLDGGTVIQHVDHRGAAYPVVADPRLLCDGVFCTVMYNKAETQQLAASSGTAGVLITGGCTMLAGPIGGLSCGFAVAYVGQQAQNALNQGKCLGMRALIYVPTSTTHLVIEKC</sequence>
<organism evidence="1 2">
    <name type="scientific">Leifsonia naganoensis</name>
    <dbReference type="NCBI Taxonomy" id="150025"/>
    <lineage>
        <taxon>Bacteria</taxon>
        <taxon>Bacillati</taxon>
        <taxon>Actinomycetota</taxon>
        <taxon>Actinomycetes</taxon>
        <taxon>Micrococcales</taxon>
        <taxon>Microbacteriaceae</taxon>
        <taxon>Leifsonia</taxon>
    </lineage>
</organism>
<protein>
    <submittedName>
        <fullName evidence="1">Uncharacterized protein</fullName>
    </submittedName>
</protein>
<comment type="caution">
    <text evidence="1">The sequence shown here is derived from an EMBL/GenBank/DDBJ whole genome shotgun (WGS) entry which is preliminary data.</text>
</comment>
<accession>A0A853DTB7</accession>
<dbReference type="Proteomes" id="UP000521075">
    <property type="component" value="Unassembled WGS sequence"/>
</dbReference>
<dbReference type="RefSeq" id="WP_021758484.1">
    <property type="nucleotide sequence ID" value="NZ_BAAAHA010000012.1"/>
</dbReference>
<evidence type="ECO:0000313" key="1">
    <source>
        <dbReference type="EMBL" id="NYK10699.1"/>
    </source>
</evidence>
<reference evidence="1 2" key="1">
    <citation type="submission" date="2020-07" db="EMBL/GenBank/DDBJ databases">
        <title>Sequencing the genomes of 1000 actinobacteria strains.</title>
        <authorList>
            <person name="Klenk H.-P."/>
        </authorList>
    </citation>
    <scope>NUCLEOTIDE SEQUENCE [LARGE SCALE GENOMIC DNA]</scope>
    <source>
        <strain evidence="1 2">DSM 15166</strain>
    </source>
</reference>
<dbReference type="EMBL" id="JACCHJ010000001">
    <property type="protein sequence ID" value="NYK10699.1"/>
    <property type="molecule type" value="Genomic_DNA"/>
</dbReference>
<keyword evidence="2" id="KW-1185">Reference proteome</keyword>
<dbReference type="AlphaFoldDB" id="A0A853DTB7"/>
<evidence type="ECO:0000313" key="2">
    <source>
        <dbReference type="Proteomes" id="UP000521075"/>
    </source>
</evidence>
<gene>
    <name evidence="1" type="ORF">HNR14_002580</name>
</gene>
<name>A0A853DTB7_9MICO</name>